<organism evidence="2 3">
    <name type="scientific">Streptomyces paludis</name>
    <dbReference type="NCBI Taxonomy" id="2282738"/>
    <lineage>
        <taxon>Bacteria</taxon>
        <taxon>Bacillati</taxon>
        <taxon>Actinomycetota</taxon>
        <taxon>Actinomycetes</taxon>
        <taxon>Kitasatosporales</taxon>
        <taxon>Streptomycetaceae</taxon>
        <taxon>Streptomyces</taxon>
    </lineage>
</organism>
<dbReference type="Proteomes" id="UP000253868">
    <property type="component" value="Chromosome"/>
</dbReference>
<accession>A0A345HQ54</accession>
<gene>
    <name evidence="2" type="ORF">DVK44_15225</name>
</gene>
<dbReference type="RefSeq" id="WP_114660165.1">
    <property type="nucleotide sequence ID" value="NZ_CP031194.1"/>
</dbReference>
<sequence>MPPEGALLESRTMRDSVMERVETLDKIKALAMLPDGIHVRTEDVARYFEVSTGVIRQLTARHRAELCENGMQVLRGSDLRRFHSDMLSLWSEGRGESYPQAATQLTLYGRRAVLNIAMLLRDSDIARRVRTYLLDAEEGWREGYASLDRRVTKIESCLGGVGLALQELGPVLNRMSQRLDSLDRRLDATNQVVAALSNRVCEMSVRIDQVDAKVDDLARQVRDLRRGRKHR</sequence>
<evidence type="ECO:0000313" key="3">
    <source>
        <dbReference type="Proteomes" id="UP000253868"/>
    </source>
</evidence>
<dbReference type="AlphaFoldDB" id="A0A345HQ54"/>
<keyword evidence="3" id="KW-1185">Reference proteome</keyword>
<reference evidence="3" key="1">
    <citation type="submission" date="2018-07" db="EMBL/GenBank/DDBJ databases">
        <authorList>
            <person name="Zhao J."/>
        </authorList>
    </citation>
    <scope>NUCLEOTIDE SEQUENCE [LARGE SCALE GENOMIC DNA]</scope>
    <source>
        <strain evidence="3">GSSD-12</strain>
    </source>
</reference>
<dbReference type="EMBL" id="CP031194">
    <property type="protein sequence ID" value="AXG78828.1"/>
    <property type="molecule type" value="Genomic_DNA"/>
</dbReference>
<feature type="coiled-coil region" evidence="1">
    <location>
        <begin position="172"/>
        <end position="227"/>
    </location>
</feature>
<dbReference type="KEGG" id="spad:DVK44_15225"/>
<name>A0A345HQ54_9ACTN</name>
<dbReference type="OrthoDB" id="3527311at2"/>
<protein>
    <submittedName>
        <fullName evidence="2">Uncharacterized protein</fullName>
    </submittedName>
</protein>
<evidence type="ECO:0000313" key="2">
    <source>
        <dbReference type="EMBL" id="AXG78828.1"/>
    </source>
</evidence>
<dbReference type="Gene3D" id="1.20.1270.70">
    <property type="entry name" value="Designed single chain three-helix bundle"/>
    <property type="match status" value="1"/>
</dbReference>
<proteinExistence type="predicted"/>
<keyword evidence="1" id="KW-0175">Coiled coil</keyword>
<evidence type="ECO:0000256" key="1">
    <source>
        <dbReference type="SAM" id="Coils"/>
    </source>
</evidence>